<dbReference type="PANTHER" id="PTHR33737:SF19">
    <property type="entry name" value="BNAA10G12980D PROTEIN"/>
    <property type="match status" value="1"/>
</dbReference>
<organism evidence="2 3">
    <name type="scientific">Trapa natans</name>
    <name type="common">Water chestnut</name>
    <dbReference type="NCBI Taxonomy" id="22666"/>
    <lineage>
        <taxon>Eukaryota</taxon>
        <taxon>Viridiplantae</taxon>
        <taxon>Streptophyta</taxon>
        <taxon>Embryophyta</taxon>
        <taxon>Tracheophyta</taxon>
        <taxon>Spermatophyta</taxon>
        <taxon>Magnoliopsida</taxon>
        <taxon>eudicotyledons</taxon>
        <taxon>Gunneridae</taxon>
        <taxon>Pentapetalae</taxon>
        <taxon>rosids</taxon>
        <taxon>malvids</taxon>
        <taxon>Myrtales</taxon>
        <taxon>Lythraceae</taxon>
        <taxon>Trapa</taxon>
    </lineage>
</organism>
<evidence type="ECO:0000313" key="3">
    <source>
        <dbReference type="Proteomes" id="UP001346149"/>
    </source>
</evidence>
<feature type="region of interest" description="Disordered" evidence="1">
    <location>
        <begin position="410"/>
        <end position="513"/>
    </location>
</feature>
<sequence length="513" mass="56315">MDTDLSLIEMSGEDDSLLQQLPNDDACSVYSSSSFSPLCALKPPKPSPQACTLRLLMGFAVMEDSERSSMPTCKEGVDKENAIWNKPEMPKLSIEPQQMKRKKKGGCYNLRKSLAWDKAFFTEEGVLDSAELSMISGNLNSLAGEKLSFIHEEGRELLSEVPGQRNDLTNLPSCDEKLFKNFPVKATGGSKRTVGCYSPQKHNSLNKTGSITFTAKQRVLSAQGANMSVSEHNDNNIRVQSSLSIRKAVANSGFPGPSTKSSTSKSTLPEAKRNVVIAAKQSSSTQVKVASERPQDQVNRPVHHVPNGDPGDSSEMEVPLPQTSEKVDIQLPTVPIQFAKLSGLRMPSPSIRFFYQQPKSSAWQNLAKKYVHPKNIPQPTSATSRKPCSVKILQDMSTPLGHDQLQQLISNSPSRSSSTAPPALTDLSISSHKKLESDPEFYGVRKTEPRLHNFPTGSNSNNRQTMQNPSDVGKQDIEIVKPCEDNKQLSSHEGNLKLNEDEALLSLDPSDRK</sequence>
<proteinExistence type="predicted"/>
<dbReference type="GO" id="GO:0008017">
    <property type="term" value="F:microtubule binding"/>
    <property type="evidence" value="ECO:0007669"/>
    <property type="project" value="InterPro"/>
</dbReference>
<dbReference type="AlphaFoldDB" id="A0AAN7KDX6"/>
<accession>A0AAN7KDX6</accession>
<name>A0AAN7KDX6_TRANT</name>
<feature type="compositionally biased region" description="Basic and acidic residues" evidence="1">
    <location>
        <begin position="433"/>
        <end position="451"/>
    </location>
</feature>
<evidence type="ECO:0000256" key="1">
    <source>
        <dbReference type="SAM" id="MobiDB-lite"/>
    </source>
</evidence>
<keyword evidence="3" id="KW-1185">Reference proteome</keyword>
<comment type="caution">
    <text evidence="2">The sequence shown here is derived from an EMBL/GenBank/DDBJ whole genome shotgun (WGS) entry which is preliminary data.</text>
</comment>
<dbReference type="InterPro" id="IPR045882">
    <property type="entry name" value="GPT1/2"/>
</dbReference>
<evidence type="ECO:0000313" key="2">
    <source>
        <dbReference type="EMBL" id="KAK4765116.1"/>
    </source>
</evidence>
<feature type="compositionally biased region" description="Polar residues" evidence="1">
    <location>
        <begin position="455"/>
        <end position="470"/>
    </location>
</feature>
<dbReference type="Proteomes" id="UP001346149">
    <property type="component" value="Unassembled WGS sequence"/>
</dbReference>
<dbReference type="PANTHER" id="PTHR33737">
    <property type="entry name" value="OS05G0121800 PROTEIN"/>
    <property type="match status" value="1"/>
</dbReference>
<protein>
    <submittedName>
        <fullName evidence="2">Uncharacterized protein</fullName>
    </submittedName>
</protein>
<feature type="region of interest" description="Disordered" evidence="1">
    <location>
        <begin position="250"/>
        <end position="318"/>
    </location>
</feature>
<feature type="compositionally biased region" description="Basic and acidic residues" evidence="1">
    <location>
        <begin position="473"/>
        <end position="487"/>
    </location>
</feature>
<gene>
    <name evidence="2" type="ORF">SAY86_026206</name>
</gene>
<feature type="compositionally biased region" description="Low complexity" evidence="1">
    <location>
        <begin position="258"/>
        <end position="267"/>
    </location>
</feature>
<dbReference type="EMBL" id="JAXQNO010000023">
    <property type="protein sequence ID" value="KAK4765116.1"/>
    <property type="molecule type" value="Genomic_DNA"/>
</dbReference>
<reference evidence="2 3" key="1">
    <citation type="journal article" date="2023" name="Hortic Res">
        <title>Pangenome of water caltrop reveals structural variations and asymmetric subgenome divergence after allopolyploidization.</title>
        <authorList>
            <person name="Zhang X."/>
            <person name="Chen Y."/>
            <person name="Wang L."/>
            <person name="Yuan Y."/>
            <person name="Fang M."/>
            <person name="Shi L."/>
            <person name="Lu R."/>
            <person name="Comes H.P."/>
            <person name="Ma Y."/>
            <person name="Chen Y."/>
            <person name="Huang G."/>
            <person name="Zhou Y."/>
            <person name="Zheng Z."/>
            <person name="Qiu Y."/>
        </authorList>
    </citation>
    <scope>NUCLEOTIDE SEQUENCE [LARGE SCALE GENOMIC DNA]</scope>
    <source>
        <strain evidence="2">F231</strain>
    </source>
</reference>